<protein>
    <submittedName>
        <fullName evidence="1">Uncharacterized protein</fullName>
    </submittedName>
</protein>
<proteinExistence type="predicted"/>
<dbReference type="EMBL" id="HACA01002986">
    <property type="protein sequence ID" value="CDW20347.1"/>
    <property type="molecule type" value="Transcribed_RNA"/>
</dbReference>
<reference evidence="1" key="1">
    <citation type="submission" date="2014-05" db="EMBL/GenBank/DDBJ databases">
        <authorList>
            <person name="Chronopoulou M."/>
        </authorList>
    </citation>
    <scope>NUCLEOTIDE SEQUENCE</scope>
    <source>
        <tissue evidence="1">Whole organism</tissue>
    </source>
</reference>
<name>A0A0K2T451_LEPSM</name>
<organism evidence="1">
    <name type="scientific">Lepeophtheirus salmonis</name>
    <name type="common">Salmon louse</name>
    <name type="synonym">Caligus salmonis</name>
    <dbReference type="NCBI Taxonomy" id="72036"/>
    <lineage>
        <taxon>Eukaryota</taxon>
        <taxon>Metazoa</taxon>
        <taxon>Ecdysozoa</taxon>
        <taxon>Arthropoda</taxon>
        <taxon>Crustacea</taxon>
        <taxon>Multicrustacea</taxon>
        <taxon>Hexanauplia</taxon>
        <taxon>Copepoda</taxon>
        <taxon>Siphonostomatoida</taxon>
        <taxon>Caligidae</taxon>
        <taxon>Lepeophtheirus</taxon>
    </lineage>
</organism>
<sequence>MFVPCIHIKCTYALIEKS</sequence>
<accession>A0A0K2T451</accession>
<dbReference type="AlphaFoldDB" id="A0A0K2T451"/>
<evidence type="ECO:0000313" key="1">
    <source>
        <dbReference type="EMBL" id="CDW20347.1"/>
    </source>
</evidence>